<dbReference type="InterPro" id="IPR050217">
    <property type="entry name" value="Peroxiredoxin"/>
</dbReference>
<proteinExistence type="inferred from homology"/>
<keyword evidence="3" id="KW-0575">Peroxidase</keyword>
<comment type="catalytic activity">
    <reaction evidence="9">
        <text>a hydroperoxide + [thioredoxin]-dithiol = an alcohol + [thioredoxin]-disulfide + H2O</text>
        <dbReference type="Rhea" id="RHEA:62620"/>
        <dbReference type="Rhea" id="RHEA-COMP:10698"/>
        <dbReference type="Rhea" id="RHEA-COMP:10700"/>
        <dbReference type="ChEBI" id="CHEBI:15377"/>
        <dbReference type="ChEBI" id="CHEBI:29950"/>
        <dbReference type="ChEBI" id="CHEBI:30879"/>
        <dbReference type="ChEBI" id="CHEBI:35924"/>
        <dbReference type="ChEBI" id="CHEBI:50058"/>
        <dbReference type="EC" id="1.11.1.24"/>
    </reaction>
</comment>
<keyword evidence="6" id="KW-1015">Disulfide bond</keyword>
<feature type="domain" description="Thioredoxin" evidence="10">
    <location>
        <begin position="78"/>
        <end position="236"/>
    </location>
</feature>
<dbReference type="Pfam" id="PF10417">
    <property type="entry name" value="1-cysPrx_C"/>
    <property type="match status" value="1"/>
</dbReference>
<dbReference type="GO" id="GO:0033554">
    <property type="term" value="P:cellular response to stress"/>
    <property type="evidence" value="ECO:0007669"/>
    <property type="project" value="TreeGrafter"/>
</dbReference>
<keyword evidence="5" id="KW-0560">Oxidoreductase</keyword>
<dbReference type="FunFam" id="3.40.30.10:FF:000003">
    <property type="entry name" value="Peroxiredoxin 1"/>
    <property type="match status" value="1"/>
</dbReference>
<dbReference type="EMBL" id="HBFA01009852">
    <property type="protein sequence ID" value="CAD8657980.1"/>
    <property type="molecule type" value="Transcribed_RNA"/>
</dbReference>
<dbReference type="InterPro" id="IPR036249">
    <property type="entry name" value="Thioredoxin-like_sf"/>
</dbReference>
<dbReference type="InterPro" id="IPR019479">
    <property type="entry name" value="Peroxiredoxin_C"/>
</dbReference>
<dbReference type="GO" id="GO:0045454">
    <property type="term" value="P:cell redox homeostasis"/>
    <property type="evidence" value="ECO:0007669"/>
    <property type="project" value="TreeGrafter"/>
</dbReference>
<dbReference type="Pfam" id="PF00578">
    <property type="entry name" value="AhpC-TSA"/>
    <property type="match status" value="1"/>
</dbReference>
<dbReference type="EC" id="1.11.1.24" evidence="2"/>
<dbReference type="GO" id="GO:0008379">
    <property type="term" value="F:thioredoxin peroxidase activity"/>
    <property type="evidence" value="ECO:0007669"/>
    <property type="project" value="TreeGrafter"/>
</dbReference>
<dbReference type="GO" id="GO:0005829">
    <property type="term" value="C:cytosol"/>
    <property type="evidence" value="ECO:0007669"/>
    <property type="project" value="TreeGrafter"/>
</dbReference>
<dbReference type="GO" id="GO:0006979">
    <property type="term" value="P:response to oxidative stress"/>
    <property type="evidence" value="ECO:0007669"/>
    <property type="project" value="TreeGrafter"/>
</dbReference>
<evidence type="ECO:0000313" key="11">
    <source>
        <dbReference type="EMBL" id="CAD8657980.1"/>
    </source>
</evidence>
<evidence type="ECO:0000256" key="5">
    <source>
        <dbReference type="ARBA" id="ARBA00023002"/>
    </source>
</evidence>
<evidence type="ECO:0000256" key="8">
    <source>
        <dbReference type="ARBA" id="ARBA00045169"/>
    </source>
</evidence>
<evidence type="ECO:0000256" key="6">
    <source>
        <dbReference type="ARBA" id="ARBA00023157"/>
    </source>
</evidence>
<dbReference type="Gene3D" id="3.40.30.10">
    <property type="entry name" value="Glutaredoxin"/>
    <property type="match status" value="2"/>
</dbReference>
<protein>
    <recommendedName>
        <fullName evidence="2">thioredoxin-dependent peroxiredoxin</fullName>
        <ecNumber evidence="2">1.11.1.24</ecNumber>
    </recommendedName>
</protein>
<organism evidence="11">
    <name type="scientific">Pyramimonas obovata</name>
    <dbReference type="NCBI Taxonomy" id="1411642"/>
    <lineage>
        <taxon>Eukaryota</taxon>
        <taxon>Viridiplantae</taxon>
        <taxon>Chlorophyta</taxon>
        <taxon>Pyramimonadophyceae</taxon>
        <taxon>Pyramimonadales</taxon>
        <taxon>Pyramimonadaceae</taxon>
        <taxon>Pyramimonas</taxon>
        <taxon>Pyramimonas incertae sedis</taxon>
    </lineage>
</organism>
<dbReference type="SUPFAM" id="SSF52833">
    <property type="entry name" value="Thioredoxin-like"/>
    <property type="match status" value="2"/>
</dbReference>
<dbReference type="InterPro" id="IPR013766">
    <property type="entry name" value="Thioredoxin_domain"/>
</dbReference>
<evidence type="ECO:0000256" key="7">
    <source>
        <dbReference type="ARBA" id="ARBA00023284"/>
    </source>
</evidence>
<dbReference type="CDD" id="cd03015">
    <property type="entry name" value="PRX_Typ2cys"/>
    <property type="match status" value="1"/>
</dbReference>
<evidence type="ECO:0000256" key="1">
    <source>
        <dbReference type="ARBA" id="ARBA00009796"/>
    </source>
</evidence>
<comment type="similarity">
    <text evidence="1">Belongs to the peroxiredoxin family. AhpC/Prx1 subfamily.</text>
</comment>
<evidence type="ECO:0000256" key="2">
    <source>
        <dbReference type="ARBA" id="ARBA00013017"/>
    </source>
</evidence>
<evidence type="ECO:0000256" key="9">
    <source>
        <dbReference type="ARBA" id="ARBA00049091"/>
    </source>
</evidence>
<feature type="domain" description="Thioredoxin" evidence="10">
    <location>
        <begin position="257"/>
        <end position="386"/>
    </location>
</feature>
<keyword evidence="7" id="KW-0676">Redox-active center</keyword>
<evidence type="ECO:0000256" key="3">
    <source>
        <dbReference type="ARBA" id="ARBA00022559"/>
    </source>
</evidence>
<sequence>MNVARKNMFAGCRRALRSFSAASSVLGTQGSARMLASNIPAGLVRPVARLPAVMPFAYQAVQPKCTSSTQVTYPSPEVFVGKPAPTFSAGAVVDGEITSISLDDYKGKWVVLFFYPKDFTFVCPTEIIAFSDRAKEFADLNCQVIAASTDTEECHLAWTKTPRKKGGLGHMQIPIVADVTKAISAQYGVLLEDIGIALRGLFIINPEGVVEQMTVNNLPVGRCVDETLRLLTAFQFVAEHGEVCPANWKPGEKTMVADPDASMDYFSTLNEEDDFAGKLTPLKSKSEYDALVATGKPVVVDFMAPWCGKCRQIAPFVDTLIDQHPDVTFAKFDTTVEGMDVASAELGVKALPVFKFFKGGKEVVPEVVGYKKKPLEEAVKSLAGAA</sequence>
<dbReference type="AlphaFoldDB" id="A0A7S0QX20"/>
<accession>A0A7S0QX20</accession>
<dbReference type="PANTHER" id="PTHR10681">
    <property type="entry name" value="THIOREDOXIN PEROXIDASE"/>
    <property type="match status" value="1"/>
</dbReference>
<evidence type="ECO:0000256" key="4">
    <source>
        <dbReference type="ARBA" id="ARBA00022862"/>
    </source>
</evidence>
<keyword evidence="4" id="KW-0049">Antioxidant</keyword>
<dbReference type="PRINTS" id="PR00421">
    <property type="entry name" value="THIOREDOXIN"/>
</dbReference>
<dbReference type="PROSITE" id="PS51352">
    <property type="entry name" value="THIOREDOXIN_2"/>
    <property type="match status" value="2"/>
</dbReference>
<dbReference type="PANTHER" id="PTHR10681:SF171">
    <property type="entry name" value="PEROXIREDOXIN 4"/>
    <property type="match status" value="1"/>
</dbReference>
<dbReference type="CDD" id="cd02947">
    <property type="entry name" value="TRX_family"/>
    <property type="match status" value="1"/>
</dbReference>
<gene>
    <name evidence="11" type="ORF">POBO1169_LOCUS5187</name>
</gene>
<dbReference type="GO" id="GO:0042744">
    <property type="term" value="P:hydrogen peroxide catabolic process"/>
    <property type="evidence" value="ECO:0007669"/>
    <property type="project" value="TreeGrafter"/>
</dbReference>
<evidence type="ECO:0000259" key="10">
    <source>
        <dbReference type="PROSITE" id="PS51352"/>
    </source>
</evidence>
<name>A0A7S0QX20_9CHLO</name>
<reference evidence="11" key="1">
    <citation type="submission" date="2021-01" db="EMBL/GenBank/DDBJ databases">
        <authorList>
            <person name="Corre E."/>
            <person name="Pelletier E."/>
            <person name="Niang G."/>
            <person name="Scheremetjew M."/>
            <person name="Finn R."/>
            <person name="Kale V."/>
            <person name="Holt S."/>
            <person name="Cochrane G."/>
            <person name="Meng A."/>
            <person name="Brown T."/>
            <person name="Cohen L."/>
        </authorList>
    </citation>
    <scope>NUCLEOTIDE SEQUENCE</scope>
    <source>
        <strain evidence="11">CCMP722</strain>
    </source>
</reference>
<dbReference type="Pfam" id="PF00085">
    <property type="entry name" value="Thioredoxin"/>
    <property type="match status" value="1"/>
</dbReference>
<dbReference type="InterPro" id="IPR000866">
    <property type="entry name" value="AhpC/TSA"/>
</dbReference>
<comment type="function">
    <text evidence="8">Thiol-specific peroxidase that catalyzes the reduction of hydrogen peroxide and organic hydroperoxides to water and alcohols, respectively. Plays a role in cell protection against oxidative stress by detoxifying peroxides. May be an antioxidant enzyme particularly in the developing shoot and photosynthesizing leaf.</text>
</comment>